<evidence type="ECO:0000313" key="7">
    <source>
        <dbReference type="EMBL" id="GEP09043.1"/>
    </source>
</evidence>
<evidence type="ECO:0000256" key="3">
    <source>
        <dbReference type="ARBA" id="ARBA00022692"/>
    </source>
</evidence>
<evidence type="ECO:0000313" key="8">
    <source>
        <dbReference type="Proteomes" id="UP000321750"/>
    </source>
</evidence>
<keyword evidence="8" id="KW-1185">Reference proteome</keyword>
<feature type="transmembrane region" description="Helical" evidence="6">
    <location>
        <begin position="12"/>
        <end position="34"/>
    </location>
</feature>
<dbReference type="GO" id="GO:0005886">
    <property type="term" value="C:plasma membrane"/>
    <property type="evidence" value="ECO:0007669"/>
    <property type="project" value="UniProtKB-SubCell"/>
</dbReference>
<dbReference type="RefSeq" id="WP_147045388.1">
    <property type="nucleotide sequence ID" value="NZ_BJZV01000004.1"/>
</dbReference>
<gene>
    <name evidence="7" type="ORF">MGN01_08880</name>
</gene>
<evidence type="ECO:0000256" key="1">
    <source>
        <dbReference type="ARBA" id="ARBA00004651"/>
    </source>
</evidence>
<evidence type="ECO:0000256" key="2">
    <source>
        <dbReference type="ARBA" id="ARBA00022475"/>
    </source>
</evidence>
<dbReference type="Pfam" id="PF03626">
    <property type="entry name" value="COX4_pro"/>
    <property type="match status" value="1"/>
</dbReference>
<keyword evidence="5 6" id="KW-0472">Membrane</keyword>
<feature type="transmembrane region" description="Helical" evidence="6">
    <location>
        <begin position="40"/>
        <end position="62"/>
    </location>
</feature>
<dbReference type="InterPro" id="IPR011743">
    <property type="entry name" value="Caa3_sub_IV"/>
</dbReference>
<evidence type="ECO:0000256" key="5">
    <source>
        <dbReference type="ARBA" id="ARBA00023136"/>
    </source>
</evidence>
<sequence length="100" mass="10768">MSEQRQSPARAIWLRSLVVWAILIALLGLSWLAAYGPFGGWTVAVNFGIAAAQATLVAVLFMRLNEASALVRLAAVCGLFWASILFALTLSDTFSRLANV</sequence>
<dbReference type="NCBIfam" id="TIGR02229">
    <property type="entry name" value="caa3_sub_IV"/>
    <property type="match status" value="1"/>
</dbReference>
<name>A0A512JGH5_9HYPH</name>
<evidence type="ECO:0008006" key="9">
    <source>
        <dbReference type="Google" id="ProtNLM"/>
    </source>
</evidence>
<organism evidence="7 8">
    <name type="scientific">Methylobacterium gnaphalii</name>
    <dbReference type="NCBI Taxonomy" id="1010610"/>
    <lineage>
        <taxon>Bacteria</taxon>
        <taxon>Pseudomonadati</taxon>
        <taxon>Pseudomonadota</taxon>
        <taxon>Alphaproteobacteria</taxon>
        <taxon>Hyphomicrobiales</taxon>
        <taxon>Methylobacteriaceae</taxon>
        <taxon>Methylobacterium</taxon>
    </lineage>
</organism>
<protein>
    <recommendedName>
        <fullName evidence="9">Oxidase</fullName>
    </recommendedName>
</protein>
<evidence type="ECO:0000256" key="4">
    <source>
        <dbReference type="ARBA" id="ARBA00022989"/>
    </source>
</evidence>
<keyword evidence="2" id="KW-1003">Cell membrane</keyword>
<keyword evidence="4 6" id="KW-1133">Transmembrane helix</keyword>
<proteinExistence type="predicted"/>
<keyword evidence="3 6" id="KW-0812">Transmembrane</keyword>
<dbReference type="InterPro" id="IPR005171">
    <property type="entry name" value="Cyt_c_oxidase_su4_prok"/>
</dbReference>
<comment type="subcellular location">
    <subcellularLocation>
        <location evidence="1">Cell membrane</location>
        <topology evidence="1">Multi-pass membrane protein</topology>
    </subcellularLocation>
</comment>
<accession>A0A512JGH5</accession>
<comment type="caution">
    <text evidence="7">The sequence shown here is derived from an EMBL/GenBank/DDBJ whole genome shotgun (WGS) entry which is preliminary data.</text>
</comment>
<dbReference type="OrthoDB" id="7996764at2"/>
<feature type="transmembrane region" description="Helical" evidence="6">
    <location>
        <begin position="69"/>
        <end position="90"/>
    </location>
</feature>
<reference evidence="7 8" key="1">
    <citation type="submission" date="2019-07" db="EMBL/GenBank/DDBJ databases">
        <title>Whole genome shotgun sequence of Methylobacterium gnaphalii NBRC 107716.</title>
        <authorList>
            <person name="Hosoyama A."/>
            <person name="Uohara A."/>
            <person name="Ohji S."/>
            <person name="Ichikawa N."/>
        </authorList>
    </citation>
    <scope>NUCLEOTIDE SEQUENCE [LARGE SCALE GENOMIC DNA]</scope>
    <source>
        <strain evidence="7 8">NBRC 107716</strain>
    </source>
</reference>
<dbReference type="EMBL" id="BJZV01000004">
    <property type="protein sequence ID" value="GEP09043.1"/>
    <property type="molecule type" value="Genomic_DNA"/>
</dbReference>
<evidence type="ECO:0000256" key="6">
    <source>
        <dbReference type="SAM" id="Phobius"/>
    </source>
</evidence>
<dbReference type="AlphaFoldDB" id="A0A512JGH5"/>
<dbReference type="Proteomes" id="UP000321750">
    <property type="component" value="Unassembled WGS sequence"/>
</dbReference>